<organism evidence="2 3">
    <name type="scientific">Plakobranchus ocellatus</name>
    <dbReference type="NCBI Taxonomy" id="259542"/>
    <lineage>
        <taxon>Eukaryota</taxon>
        <taxon>Metazoa</taxon>
        <taxon>Spiralia</taxon>
        <taxon>Lophotrochozoa</taxon>
        <taxon>Mollusca</taxon>
        <taxon>Gastropoda</taxon>
        <taxon>Heterobranchia</taxon>
        <taxon>Euthyneura</taxon>
        <taxon>Panpulmonata</taxon>
        <taxon>Sacoglossa</taxon>
        <taxon>Placobranchoidea</taxon>
        <taxon>Plakobranchidae</taxon>
        <taxon>Plakobranchus</taxon>
    </lineage>
</organism>
<dbReference type="EMBL" id="BLXT01001985">
    <property type="protein sequence ID" value="GFN90065.1"/>
    <property type="molecule type" value="Genomic_DNA"/>
</dbReference>
<proteinExistence type="predicted"/>
<gene>
    <name evidence="2" type="ORF">PoB_001657100</name>
</gene>
<feature type="compositionally biased region" description="Polar residues" evidence="1">
    <location>
        <begin position="47"/>
        <end position="64"/>
    </location>
</feature>
<dbReference type="Proteomes" id="UP000735302">
    <property type="component" value="Unassembled WGS sequence"/>
</dbReference>
<feature type="region of interest" description="Disordered" evidence="1">
    <location>
        <begin position="1"/>
        <end position="110"/>
    </location>
</feature>
<dbReference type="AlphaFoldDB" id="A0AAV3YSI5"/>
<feature type="compositionally biased region" description="Acidic residues" evidence="1">
    <location>
        <begin position="17"/>
        <end position="42"/>
    </location>
</feature>
<evidence type="ECO:0000313" key="3">
    <source>
        <dbReference type="Proteomes" id="UP000735302"/>
    </source>
</evidence>
<feature type="compositionally biased region" description="Gly residues" evidence="1">
    <location>
        <begin position="74"/>
        <end position="83"/>
    </location>
</feature>
<protein>
    <submittedName>
        <fullName evidence="2">Uncharacterized protein</fullName>
    </submittedName>
</protein>
<sequence length="110" mass="11407">MISGLQALHQARAAEAGDADDSDDDDDDADDADDDDDDDDNDDHTITKTNGFQFSFMNVASPQQGDLRLSGPPSGQGAGGGGARTRDRKISADLGADSLSTMPSMAPNGY</sequence>
<comment type="caution">
    <text evidence="2">The sequence shown here is derived from an EMBL/GenBank/DDBJ whole genome shotgun (WGS) entry which is preliminary data.</text>
</comment>
<accession>A0AAV3YSI5</accession>
<keyword evidence="3" id="KW-1185">Reference proteome</keyword>
<evidence type="ECO:0000313" key="2">
    <source>
        <dbReference type="EMBL" id="GFN90065.1"/>
    </source>
</evidence>
<reference evidence="2 3" key="1">
    <citation type="journal article" date="2021" name="Elife">
        <title>Chloroplast acquisition without the gene transfer in kleptoplastic sea slugs, Plakobranchus ocellatus.</title>
        <authorList>
            <person name="Maeda T."/>
            <person name="Takahashi S."/>
            <person name="Yoshida T."/>
            <person name="Shimamura S."/>
            <person name="Takaki Y."/>
            <person name="Nagai Y."/>
            <person name="Toyoda A."/>
            <person name="Suzuki Y."/>
            <person name="Arimoto A."/>
            <person name="Ishii H."/>
            <person name="Satoh N."/>
            <person name="Nishiyama T."/>
            <person name="Hasebe M."/>
            <person name="Maruyama T."/>
            <person name="Minagawa J."/>
            <person name="Obokata J."/>
            <person name="Shigenobu S."/>
        </authorList>
    </citation>
    <scope>NUCLEOTIDE SEQUENCE [LARGE SCALE GENOMIC DNA]</scope>
</reference>
<name>A0AAV3YSI5_9GAST</name>
<evidence type="ECO:0000256" key="1">
    <source>
        <dbReference type="SAM" id="MobiDB-lite"/>
    </source>
</evidence>